<dbReference type="AlphaFoldDB" id="F0F2G4"/>
<gene>
    <name evidence="1" type="primary">gshA</name>
    <name evidence="1" type="ORF">HMPREF9098_2299</name>
</gene>
<dbReference type="Pfam" id="PF08886">
    <property type="entry name" value="GshA"/>
    <property type="match status" value="1"/>
</dbReference>
<name>F0F2G4_9NEIS</name>
<reference evidence="1 2" key="1">
    <citation type="submission" date="2011-01" db="EMBL/GenBank/DDBJ databases">
        <authorList>
            <person name="Muzny D."/>
            <person name="Qin X."/>
            <person name="Deng J."/>
            <person name="Jiang H."/>
            <person name="Liu Y."/>
            <person name="Qu J."/>
            <person name="Song X.-Z."/>
            <person name="Zhang L."/>
            <person name="Thornton R."/>
            <person name="Coyle M."/>
            <person name="Francisco L."/>
            <person name="Jackson L."/>
            <person name="Javaid M."/>
            <person name="Korchina V."/>
            <person name="Kovar C."/>
            <person name="Mata R."/>
            <person name="Mathew T."/>
            <person name="Ngo R."/>
            <person name="Nguyen L."/>
            <person name="Nguyen N."/>
            <person name="Okwuonu G."/>
            <person name="Ongeri F."/>
            <person name="Pham C."/>
            <person name="Simmons D."/>
            <person name="Wilczek-Boney K."/>
            <person name="Hale W."/>
            <person name="Jakkamsetti A."/>
            <person name="Pham P."/>
            <person name="Ruth R."/>
            <person name="San Lucas F."/>
            <person name="Warren J."/>
            <person name="Zhang J."/>
            <person name="Zhao Z."/>
            <person name="Zhou C."/>
            <person name="Zhu D."/>
            <person name="Lee S."/>
            <person name="Bess C."/>
            <person name="Blankenburg K."/>
            <person name="Forbes L."/>
            <person name="Fu Q."/>
            <person name="Gubbala S."/>
            <person name="Hirani K."/>
            <person name="Jayaseelan J.C."/>
            <person name="Lara F."/>
            <person name="Munidasa M."/>
            <person name="Palculict T."/>
            <person name="Patil S."/>
            <person name="Pu L.-L."/>
            <person name="Saada N."/>
            <person name="Tang L."/>
            <person name="Weissenberger G."/>
            <person name="Zhu Y."/>
            <person name="Hemphill L."/>
            <person name="Shang Y."/>
            <person name="Youmans B."/>
            <person name="Ayvaz T."/>
            <person name="Ross M."/>
            <person name="Santibanez J."/>
            <person name="Aqrawi P."/>
            <person name="Gross S."/>
            <person name="Joshi V."/>
            <person name="Fowler G."/>
            <person name="Nazareth L."/>
            <person name="Reid J."/>
            <person name="Worley K."/>
            <person name="Petrosino J."/>
            <person name="Highlander S."/>
            <person name="Gibbs R."/>
        </authorList>
    </citation>
    <scope>NUCLEOTIDE SEQUENCE [LARGE SCALE GENOMIC DNA]</scope>
    <source>
        <strain evidence="1 2">ATCC 33394</strain>
    </source>
</reference>
<keyword evidence="1" id="KW-0436">Ligase</keyword>
<dbReference type="NCBIfam" id="TIGR02049">
    <property type="entry name" value="gshA_ferroox"/>
    <property type="match status" value="1"/>
</dbReference>
<organism evidence="1 2">
    <name type="scientific">Kingella denitrificans ATCC 33394</name>
    <dbReference type="NCBI Taxonomy" id="888741"/>
    <lineage>
        <taxon>Bacteria</taxon>
        <taxon>Pseudomonadati</taxon>
        <taxon>Pseudomonadota</taxon>
        <taxon>Betaproteobacteria</taxon>
        <taxon>Neisseriales</taxon>
        <taxon>Neisseriaceae</taxon>
        <taxon>Kingella</taxon>
    </lineage>
</organism>
<dbReference type="HOGENOM" id="CLU_635836_0_0_4"/>
<accession>F0F2G4</accession>
<comment type="caution">
    <text evidence="1">The sequence shown here is derived from an EMBL/GenBank/DDBJ whole genome shotgun (WGS) entry which is preliminary data.</text>
</comment>
<protein>
    <submittedName>
        <fullName evidence="1">Glutamate--cysteine ligase</fullName>
        <ecNumber evidence="1">6.3.2.2</ecNumber>
    </submittedName>
</protein>
<dbReference type="EC" id="6.3.2.2" evidence="1"/>
<dbReference type="SUPFAM" id="SSF56059">
    <property type="entry name" value="Glutathione synthetase ATP-binding domain-like"/>
    <property type="match status" value="1"/>
</dbReference>
<dbReference type="Proteomes" id="UP000004088">
    <property type="component" value="Unassembled WGS sequence"/>
</dbReference>
<sequence length="516" mass="57867">MQFNTVLHCPSGAETLSCCAVKVFILFCRLIFAFKSSLHKAGVPFVYRKQIEFVIIRISNESSKRSPLMQLPEISPEYAHYLNEFEAVILQQHSKIEAWFRHQWKQHTPPFYGSVDIRNAGYKMASIDMNLFPGGFNNLNPNFIPLATIAAQDAVERACEFAKSVLLIPENHTRNTFYLQNVYALAEILRNAGFEVRIGSFNPELTEATEFTTALGNTLLIEPLQRTRDRVHLADGFSPCFVLLNNDLSGGVPEILQNIAQTVLPPLHAGWTTRRKTHHFAAYNQVAAEFAQLLGIDEWQINPYFEQIGGLNFQEREGEDALAAAVERVLAKIQAKYDEKGIKDKPFVIVKADAGTYGMGVMSVKSADEVRSLNRKNRNKMAKVKEGLEVSEVIVQEGIYTYETLNGAVSEPVVYMMDRFVIGGFFRVHEGRANDENLNAGGMVFVPLNQSIPSAGSANDEETEQNCKRVFEQWEELGMARPNLEKPDCPSNRLYVYGVMARLSLLAAALELENAA</sequence>
<dbReference type="Gene3D" id="3.40.50.11280">
    <property type="entry name" value="Glutamate-cysteine ligase, N-terminal domain"/>
    <property type="match status" value="1"/>
</dbReference>
<dbReference type="InterPro" id="IPR042520">
    <property type="entry name" value="GshA_N"/>
</dbReference>
<proteinExistence type="predicted"/>
<dbReference type="EMBL" id="AEWV01000043">
    <property type="protein sequence ID" value="EGC16271.1"/>
    <property type="molecule type" value="Genomic_DNA"/>
</dbReference>
<dbReference type="GO" id="GO:0004357">
    <property type="term" value="F:glutamate-cysteine ligase activity"/>
    <property type="evidence" value="ECO:0007669"/>
    <property type="project" value="UniProtKB-EC"/>
</dbReference>
<evidence type="ECO:0000313" key="2">
    <source>
        <dbReference type="Proteomes" id="UP000004088"/>
    </source>
</evidence>
<dbReference type="InterPro" id="IPR011718">
    <property type="entry name" value="GshA"/>
</dbReference>
<keyword evidence="2" id="KW-1185">Reference proteome</keyword>
<dbReference type="STRING" id="888741.HMPREF9098_2299"/>
<evidence type="ECO:0000313" key="1">
    <source>
        <dbReference type="EMBL" id="EGC16271.1"/>
    </source>
</evidence>